<keyword evidence="3" id="KW-1185">Reference proteome</keyword>
<organism evidence="2 3">
    <name type="scientific">Panicum miliaceum</name>
    <name type="common">Proso millet</name>
    <name type="synonym">Broomcorn millet</name>
    <dbReference type="NCBI Taxonomy" id="4540"/>
    <lineage>
        <taxon>Eukaryota</taxon>
        <taxon>Viridiplantae</taxon>
        <taxon>Streptophyta</taxon>
        <taxon>Embryophyta</taxon>
        <taxon>Tracheophyta</taxon>
        <taxon>Spermatophyta</taxon>
        <taxon>Magnoliopsida</taxon>
        <taxon>Liliopsida</taxon>
        <taxon>Poales</taxon>
        <taxon>Poaceae</taxon>
        <taxon>PACMAD clade</taxon>
        <taxon>Panicoideae</taxon>
        <taxon>Panicodae</taxon>
        <taxon>Paniceae</taxon>
        <taxon>Panicinae</taxon>
        <taxon>Panicum</taxon>
        <taxon>Panicum sect. Panicum</taxon>
    </lineage>
</organism>
<evidence type="ECO:0000313" key="3">
    <source>
        <dbReference type="Proteomes" id="UP000275267"/>
    </source>
</evidence>
<proteinExistence type="predicted"/>
<dbReference type="Proteomes" id="UP000275267">
    <property type="component" value="Unassembled WGS sequence"/>
</dbReference>
<evidence type="ECO:0000313" key="2">
    <source>
        <dbReference type="EMBL" id="RLM74069.1"/>
    </source>
</evidence>
<reference evidence="3" key="1">
    <citation type="journal article" date="2019" name="Nat. Commun.">
        <title>The genome of broomcorn millet.</title>
        <authorList>
            <person name="Zou C."/>
            <person name="Miki D."/>
            <person name="Li D."/>
            <person name="Tang Q."/>
            <person name="Xiao L."/>
            <person name="Rajput S."/>
            <person name="Deng P."/>
            <person name="Jia W."/>
            <person name="Huang R."/>
            <person name="Zhang M."/>
            <person name="Sun Y."/>
            <person name="Hu J."/>
            <person name="Fu X."/>
            <person name="Schnable P.S."/>
            <person name="Li F."/>
            <person name="Zhang H."/>
            <person name="Feng B."/>
            <person name="Zhu X."/>
            <person name="Liu R."/>
            <person name="Schnable J.C."/>
            <person name="Zhu J.-K."/>
            <person name="Zhang H."/>
        </authorList>
    </citation>
    <scope>NUCLEOTIDE SEQUENCE [LARGE SCALE GENOMIC DNA]</scope>
</reference>
<dbReference type="EMBL" id="PQIB02000013">
    <property type="protein sequence ID" value="RLM74069.1"/>
    <property type="molecule type" value="Genomic_DNA"/>
</dbReference>
<accession>A0A3L6Q5Y0</accession>
<gene>
    <name evidence="2" type="ORF">C2845_PM15G14730</name>
</gene>
<feature type="compositionally biased region" description="Basic residues" evidence="1">
    <location>
        <begin position="51"/>
        <end position="64"/>
    </location>
</feature>
<sequence length="196" mass="21774">MRYRRRLPCAVSWSCLFSGSALSTAPALRRLQHILAAAVLLLLLATSRGAHRRPPSRRHHRHPPPRLLLATPRGSVRAHRRAALQLAPSLRRLPTNPASPTDHRFPHPGTSPAVRHSPRSGSSPTDRGPQTRAGSPSPHLPHAGRGLLAMVQAVPSNDLNVQLSEKHVEWRDYKKRHVELKELQCMHLSSPHMVNS</sequence>
<dbReference type="AlphaFoldDB" id="A0A3L6Q5Y0"/>
<name>A0A3L6Q5Y0_PANMI</name>
<comment type="caution">
    <text evidence="2">The sequence shown here is derived from an EMBL/GenBank/DDBJ whole genome shotgun (WGS) entry which is preliminary data.</text>
</comment>
<feature type="region of interest" description="Disordered" evidence="1">
    <location>
        <begin position="51"/>
        <end position="143"/>
    </location>
</feature>
<protein>
    <submittedName>
        <fullName evidence="2">Uncharacterized protein</fullName>
    </submittedName>
</protein>
<evidence type="ECO:0000256" key="1">
    <source>
        <dbReference type="SAM" id="MobiDB-lite"/>
    </source>
</evidence>